<comment type="similarity">
    <text evidence="5">Belongs to the ABC-2 integral membrane protein family.</text>
</comment>
<dbReference type="GO" id="GO:0005886">
    <property type="term" value="C:plasma membrane"/>
    <property type="evidence" value="ECO:0007669"/>
    <property type="project" value="UniProtKB-SubCell"/>
</dbReference>
<dbReference type="HOGENOM" id="CLU_1106065_0_0_9"/>
<dbReference type="GO" id="GO:0140359">
    <property type="term" value="F:ABC-type transporter activity"/>
    <property type="evidence" value="ECO:0007669"/>
    <property type="project" value="InterPro"/>
</dbReference>
<keyword evidence="5" id="KW-0813">Transport</keyword>
<dbReference type="PANTHER" id="PTHR43229:SF6">
    <property type="entry name" value="ABC-TYPE MULTIDRUG TRANSPORT SYSTEM, PERMEASE COMPONENT"/>
    <property type="match status" value="1"/>
</dbReference>
<reference evidence="8" key="1">
    <citation type="submission" date="2015-01" db="EMBL/GenBank/DDBJ databases">
        <authorList>
            <person name="Andreevskaya M."/>
        </authorList>
    </citation>
    <scope>NUCLEOTIDE SEQUENCE [LARGE SCALE GENOMIC DNA]</scope>
    <source>
        <strain evidence="8">MKFS47</strain>
    </source>
</reference>
<dbReference type="InterPro" id="IPR047817">
    <property type="entry name" value="ABC2_TM_bact-type"/>
</dbReference>
<evidence type="ECO:0000256" key="5">
    <source>
        <dbReference type="RuleBase" id="RU361157"/>
    </source>
</evidence>
<dbReference type="PANTHER" id="PTHR43229">
    <property type="entry name" value="NODULATION PROTEIN J"/>
    <property type="match status" value="1"/>
</dbReference>
<evidence type="ECO:0000259" key="6">
    <source>
        <dbReference type="PROSITE" id="PS51012"/>
    </source>
</evidence>
<name>A0A0D6DU56_9LACT</name>
<evidence type="ECO:0000256" key="1">
    <source>
        <dbReference type="ARBA" id="ARBA00004141"/>
    </source>
</evidence>
<dbReference type="EMBL" id="LN774769">
    <property type="protein sequence ID" value="CEN27253.1"/>
    <property type="molecule type" value="Genomic_DNA"/>
</dbReference>
<protein>
    <recommendedName>
        <fullName evidence="5">Transport permease protein</fullName>
    </recommendedName>
</protein>
<evidence type="ECO:0000313" key="8">
    <source>
        <dbReference type="Proteomes" id="UP000033166"/>
    </source>
</evidence>
<dbReference type="PROSITE" id="PS51012">
    <property type="entry name" value="ABC_TM2"/>
    <property type="match status" value="1"/>
</dbReference>
<feature type="transmembrane region" description="Helical" evidence="5">
    <location>
        <begin position="135"/>
        <end position="158"/>
    </location>
</feature>
<dbReference type="Pfam" id="PF01061">
    <property type="entry name" value="ABC2_membrane"/>
    <property type="match status" value="1"/>
</dbReference>
<dbReference type="Proteomes" id="UP000033166">
    <property type="component" value="Chromosome I"/>
</dbReference>
<dbReference type="KEGG" id="lpk:LACPI_0053"/>
<feature type="transmembrane region" description="Helical" evidence="5">
    <location>
        <begin position="25"/>
        <end position="45"/>
    </location>
</feature>
<sequence>MISLLYLSQTRVKLLFKNSIDTLSIQVRTVTTLLPFLIMTIVGTSQNDKTIFILTSFLLTLFIGNNVIMCSIYALEEKRKGRGNYYQVIGIKPNTIILGNMIPWIIISFFSTILTFSLSIFIFHISVLSSHLLEIVFVIIILMIQSYCIGFVIAYFAVQKNNIKTTFYIFSIIQFFSGYIYPVDYIPVPLRYLVYINPFFYGIDGFRQLLQLDYFLDISLYSKLGLVSFITAILLVGVKIISSKNWKWDNA</sequence>
<evidence type="ECO:0000256" key="2">
    <source>
        <dbReference type="ARBA" id="ARBA00022692"/>
    </source>
</evidence>
<feature type="domain" description="ABC transmembrane type-2" evidence="6">
    <location>
        <begin position="18"/>
        <end position="244"/>
    </location>
</feature>
<dbReference type="AlphaFoldDB" id="A0A0D6DU56"/>
<gene>
    <name evidence="7" type="ORF">LACPI_0053</name>
</gene>
<organism evidence="7 8">
    <name type="scientific">Pseudolactococcus piscium MKFS47</name>
    <dbReference type="NCBI Taxonomy" id="297352"/>
    <lineage>
        <taxon>Bacteria</taxon>
        <taxon>Bacillati</taxon>
        <taxon>Bacillota</taxon>
        <taxon>Bacilli</taxon>
        <taxon>Lactobacillales</taxon>
        <taxon>Streptococcaceae</taxon>
        <taxon>Pseudolactococcus</taxon>
    </lineage>
</organism>
<dbReference type="InterPro" id="IPR013525">
    <property type="entry name" value="ABC2_TM"/>
</dbReference>
<evidence type="ECO:0000256" key="3">
    <source>
        <dbReference type="ARBA" id="ARBA00022989"/>
    </source>
</evidence>
<proteinExistence type="inferred from homology"/>
<accession>A0A0D6DU56</accession>
<feature type="transmembrane region" description="Helical" evidence="5">
    <location>
        <begin position="51"/>
        <end position="75"/>
    </location>
</feature>
<feature type="transmembrane region" description="Helical" evidence="5">
    <location>
        <begin position="96"/>
        <end position="123"/>
    </location>
</feature>
<feature type="transmembrane region" description="Helical" evidence="5">
    <location>
        <begin position="165"/>
        <end position="183"/>
    </location>
</feature>
<evidence type="ECO:0000313" key="7">
    <source>
        <dbReference type="EMBL" id="CEN27253.1"/>
    </source>
</evidence>
<keyword evidence="2 5" id="KW-0812">Transmembrane</keyword>
<dbReference type="InterPro" id="IPR051784">
    <property type="entry name" value="Nod_factor_ABC_transporter"/>
</dbReference>
<keyword evidence="5" id="KW-1003">Cell membrane</keyword>
<comment type="subcellular location">
    <subcellularLocation>
        <location evidence="5">Cell membrane</location>
        <topology evidence="5">Multi-pass membrane protein</topology>
    </subcellularLocation>
    <subcellularLocation>
        <location evidence="1">Membrane</location>
        <topology evidence="1">Multi-pass membrane protein</topology>
    </subcellularLocation>
</comment>
<keyword evidence="3 5" id="KW-1133">Transmembrane helix</keyword>
<evidence type="ECO:0000256" key="4">
    <source>
        <dbReference type="ARBA" id="ARBA00023136"/>
    </source>
</evidence>
<dbReference type="RefSeq" id="WP_047914559.1">
    <property type="nucleotide sequence ID" value="NZ_LN774769.1"/>
</dbReference>
<keyword evidence="4 5" id="KW-0472">Membrane</keyword>
<feature type="transmembrane region" description="Helical" evidence="5">
    <location>
        <begin position="220"/>
        <end position="241"/>
    </location>
</feature>